<proteinExistence type="inferred from homology"/>
<dbReference type="OrthoDB" id="9785015at2"/>
<comment type="similarity">
    <text evidence="1">Belongs to the bacterial solute-binding protein 1 family. WtpA subfamily.</text>
</comment>
<gene>
    <name evidence="2" type="ordered locus">Dtox_0979</name>
</gene>
<evidence type="ECO:0000256" key="1">
    <source>
        <dbReference type="ARBA" id="ARBA00009438"/>
    </source>
</evidence>
<dbReference type="GO" id="GO:0030973">
    <property type="term" value="F:molybdate ion binding"/>
    <property type="evidence" value="ECO:0007669"/>
    <property type="project" value="TreeGrafter"/>
</dbReference>
<keyword evidence="3" id="KW-1185">Reference proteome</keyword>
<dbReference type="GO" id="GO:0015689">
    <property type="term" value="P:molybdate ion transport"/>
    <property type="evidence" value="ECO:0007669"/>
    <property type="project" value="TreeGrafter"/>
</dbReference>
<dbReference type="STRING" id="485916.Dtox_0979"/>
<dbReference type="Pfam" id="PF13531">
    <property type="entry name" value="SBP_bac_11"/>
    <property type="match status" value="1"/>
</dbReference>
<organism evidence="2 3">
    <name type="scientific">Desulfofarcimen acetoxidans (strain ATCC 49208 / DSM 771 / KCTC 5769 / VKM B-1644 / 5575)</name>
    <name type="common">Desulfotomaculum acetoxidans</name>
    <dbReference type="NCBI Taxonomy" id="485916"/>
    <lineage>
        <taxon>Bacteria</taxon>
        <taxon>Bacillati</taxon>
        <taxon>Bacillota</taxon>
        <taxon>Clostridia</taxon>
        <taxon>Eubacteriales</taxon>
        <taxon>Peptococcaceae</taxon>
        <taxon>Desulfofarcimen</taxon>
    </lineage>
</organism>
<dbReference type="EMBL" id="CP001720">
    <property type="protein sequence ID" value="ACV61868.1"/>
    <property type="molecule type" value="Genomic_DNA"/>
</dbReference>
<dbReference type="RefSeq" id="WP_015756583.1">
    <property type="nucleotide sequence ID" value="NC_013216.1"/>
</dbReference>
<dbReference type="PANTHER" id="PTHR30632">
    <property type="entry name" value="MOLYBDATE-BINDING PERIPLASMIC PROTEIN"/>
    <property type="match status" value="1"/>
</dbReference>
<dbReference type="KEGG" id="dae:Dtox_0979"/>
<sequence>MSDNKHTLRILHAGALRKPIKEISHMLMDICPGIKIDLDYAGSRSCAYAVLDGDDVDIIALADPHIFEELLVPHHVEVFFVFATDQIVIAFDEFSKHSSIINKDNWPAILTKRRVTFGRSDENLDPCGYRTLMVWQLAENHYNIPGLYSDLNQKCSKEFIYPKSIDLAGALLEGRLDYTFIYRSVAKQFGSQYIALPSRINLSNPIYADKYKTTVVKIRNKAGDISQITGAPIEFAVAIPKKSKNIELARKFIDILIGMQGEQVLEKCGLIPC</sequence>
<dbReference type="InterPro" id="IPR050682">
    <property type="entry name" value="ModA/WtpA"/>
</dbReference>
<dbReference type="eggNOG" id="COG0725">
    <property type="taxonomic scope" value="Bacteria"/>
</dbReference>
<protein>
    <recommendedName>
        <fullName evidence="4">Molybdenum ABC transporter, periplasmic molybdate-binding protein</fullName>
    </recommendedName>
</protein>
<name>C8W3A1_DESAS</name>
<dbReference type="SUPFAM" id="SSF53850">
    <property type="entry name" value="Periplasmic binding protein-like II"/>
    <property type="match status" value="1"/>
</dbReference>
<accession>C8W3A1</accession>
<reference evidence="2 3" key="1">
    <citation type="journal article" date="2009" name="Stand. Genomic Sci.">
        <title>Complete genome sequence of Desulfotomaculum acetoxidans type strain (5575).</title>
        <authorList>
            <person name="Spring S."/>
            <person name="Lapidus A."/>
            <person name="Schroder M."/>
            <person name="Gleim D."/>
            <person name="Sims D."/>
            <person name="Meincke L."/>
            <person name="Glavina Del Rio T."/>
            <person name="Tice H."/>
            <person name="Copeland A."/>
            <person name="Cheng J.F."/>
            <person name="Lucas S."/>
            <person name="Chen F."/>
            <person name="Nolan M."/>
            <person name="Bruce D."/>
            <person name="Goodwin L."/>
            <person name="Pitluck S."/>
            <person name="Ivanova N."/>
            <person name="Mavromatis K."/>
            <person name="Mikhailova N."/>
            <person name="Pati A."/>
            <person name="Chen A."/>
            <person name="Palaniappan K."/>
            <person name="Land M."/>
            <person name="Hauser L."/>
            <person name="Chang Y.J."/>
            <person name="Jeffries C.D."/>
            <person name="Chain P."/>
            <person name="Saunders E."/>
            <person name="Brettin T."/>
            <person name="Detter J.C."/>
            <person name="Goker M."/>
            <person name="Bristow J."/>
            <person name="Eisen J.A."/>
            <person name="Markowitz V."/>
            <person name="Hugenholtz P."/>
            <person name="Kyrpides N.C."/>
            <person name="Klenk H.P."/>
            <person name="Han C."/>
        </authorList>
    </citation>
    <scope>NUCLEOTIDE SEQUENCE [LARGE SCALE GENOMIC DNA]</scope>
    <source>
        <strain evidence="3">ATCC 49208 / DSM 771 / VKM B-1644</strain>
    </source>
</reference>
<dbReference type="AlphaFoldDB" id="C8W3A1"/>
<dbReference type="Gene3D" id="3.40.190.10">
    <property type="entry name" value="Periplasmic binding protein-like II"/>
    <property type="match status" value="2"/>
</dbReference>
<evidence type="ECO:0000313" key="3">
    <source>
        <dbReference type="Proteomes" id="UP000002217"/>
    </source>
</evidence>
<dbReference type="Proteomes" id="UP000002217">
    <property type="component" value="Chromosome"/>
</dbReference>
<dbReference type="CDD" id="cd13540">
    <property type="entry name" value="PBP2_ModA_WtpA"/>
    <property type="match status" value="1"/>
</dbReference>
<dbReference type="PANTHER" id="PTHR30632:SF16">
    <property type="entry name" value="MOLYBDATE_TUNGSTATE-BINDING PROTEIN WTPA"/>
    <property type="match status" value="1"/>
</dbReference>
<evidence type="ECO:0000313" key="2">
    <source>
        <dbReference type="EMBL" id="ACV61868.1"/>
    </source>
</evidence>
<evidence type="ECO:0008006" key="4">
    <source>
        <dbReference type="Google" id="ProtNLM"/>
    </source>
</evidence>
<dbReference type="HOGENOM" id="CLU_055936_0_0_9"/>